<sequence length="73" mass="7949">MDLLGSLPPSGGRFKCRLRLSMRSLLLPPRKGPSSPIPPPPLTLPRLLNSNQSPLLKQPLSSHATVRRSTMPS</sequence>
<dbReference type="EMBL" id="KI981370">
    <property type="protein sequence ID" value="EXA28493.1"/>
    <property type="molecule type" value="Genomic_DNA"/>
</dbReference>
<name>W9N6X9_FUSOX</name>
<proteinExistence type="predicted"/>
<reference evidence="2" key="2">
    <citation type="submission" date="2014-02" db="EMBL/GenBank/DDBJ databases">
        <title>Annotation of the Genome Sequence of Fusarium oxysporum HDV247.</title>
        <authorList>
            <consortium name="The Broad Institute Genomics Platform"/>
            <person name="Ma L.-J."/>
            <person name="Corby-Kistler H."/>
            <person name="Broz K."/>
            <person name="Gale L.R."/>
            <person name="Jonkers W."/>
            <person name="O'Donnell K."/>
            <person name="Ploetz R."/>
            <person name="Steinberg C."/>
            <person name="Schwartz D.C."/>
            <person name="VanEtten H."/>
            <person name="Zhou S."/>
            <person name="Young S.K."/>
            <person name="Zeng Q."/>
            <person name="Gargeya S."/>
            <person name="Fitzgerald M."/>
            <person name="Abouelleil A."/>
            <person name="Alvarado L."/>
            <person name="Chapman S.B."/>
            <person name="Gainer-Dewar J."/>
            <person name="Goldberg J."/>
            <person name="Griggs A."/>
            <person name="Gujja S."/>
            <person name="Hansen M."/>
            <person name="Howarth C."/>
            <person name="Imamovic A."/>
            <person name="Ireland A."/>
            <person name="Larimer J."/>
            <person name="McCowan C."/>
            <person name="Murphy C."/>
            <person name="Pearson M."/>
            <person name="Poon T.W."/>
            <person name="Priest M."/>
            <person name="Roberts A."/>
            <person name="Saif S."/>
            <person name="Shea T."/>
            <person name="Sykes S."/>
            <person name="Wortman J."/>
            <person name="Nusbaum C."/>
            <person name="Birren B."/>
        </authorList>
    </citation>
    <scope>NUCLEOTIDE SEQUENCE</scope>
    <source>
        <strain evidence="2">HDV247</strain>
    </source>
</reference>
<reference evidence="2" key="1">
    <citation type="submission" date="2011-10" db="EMBL/GenBank/DDBJ databases">
        <title>The Genome Sequence of Fusarium oxysporum HDV247.</title>
        <authorList>
            <consortium name="The Broad Institute Genome Sequencing Platform"/>
            <person name="Ma L.-J."/>
            <person name="Gale L.R."/>
            <person name="Schwartz D.C."/>
            <person name="Zhou S."/>
            <person name="Corby-Kistler H."/>
            <person name="Young S.K."/>
            <person name="Zeng Q."/>
            <person name="Gargeya S."/>
            <person name="Fitzgerald M."/>
            <person name="Haas B."/>
            <person name="Abouelleil A."/>
            <person name="Alvarado L."/>
            <person name="Arachchi H.M."/>
            <person name="Berlin A."/>
            <person name="Brown A."/>
            <person name="Chapman S.B."/>
            <person name="Chen Z."/>
            <person name="Dunbar C."/>
            <person name="Freedman E."/>
            <person name="Gearin G."/>
            <person name="Goldberg J."/>
            <person name="Griggs A."/>
            <person name="Gujja S."/>
            <person name="Heiman D."/>
            <person name="Howarth C."/>
            <person name="Larson L."/>
            <person name="Lui A."/>
            <person name="MacDonald P.J.P."/>
            <person name="Montmayeur A."/>
            <person name="Murphy C."/>
            <person name="Neiman D."/>
            <person name="Pearson M."/>
            <person name="Priest M."/>
            <person name="Roberts A."/>
            <person name="Saif S."/>
            <person name="Shea T."/>
            <person name="Shenoy N."/>
            <person name="Sisk P."/>
            <person name="Stolte C."/>
            <person name="Sykes S."/>
            <person name="Wortman J."/>
            <person name="Nusbaum C."/>
            <person name="Birren B."/>
        </authorList>
    </citation>
    <scope>NUCLEOTIDE SEQUENCE [LARGE SCALE GENOMIC DNA]</scope>
    <source>
        <strain evidence="2">HDV247</strain>
    </source>
</reference>
<dbReference type="Proteomes" id="UP000030751">
    <property type="component" value="Unassembled WGS sequence"/>
</dbReference>
<evidence type="ECO:0000256" key="1">
    <source>
        <dbReference type="SAM" id="MobiDB-lite"/>
    </source>
</evidence>
<accession>W9N6X9</accession>
<dbReference type="HOGENOM" id="CLU_2704894_0_0_1"/>
<evidence type="ECO:0000313" key="2">
    <source>
        <dbReference type="EMBL" id="EXA28493.1"/>
    </source>
</evidence>
<protein>
    <submittedName>
        <fullName evidence="2">Uncharacterized protein</fullName>
    </submittedName>
</protein>
<gene>
    <name evidence="2" type="ORF">FOVG_19907</name>
</gene>
<organism evidence="2">
    <name type="scientific">Fusarium oxysporum f. sp. pisi HDV247</name>
    <dbReference type="NCBI Taxonomy" id="1080344"/>
    <lineage>
        <taxon>Eukaryota</taxon>
        <taxon>Fungi</taxon>
        <taxon>Dikarya</taxon>
        <taxon>Ascomycota</taxon>
        <taxon>Pezizomycotina</taxon>
        <taxon>Sordariomycetes</taxon>
        <taxon>Hypocreomycetidae</taxon>
        <taxon>Hypocreales</taxon>
        <taxon>Nectriaceae</taxon>
        <taxon>Fusarium</taxon>
        <taxon>Fusarium oxysporum species complex</taxon>
    </lineage>
</organism>
<feature type="region of interest" description="Disordered" evidence="1">
    <location>
        <begin position="26"/>
        <end position="73"/>
    </location>
</feature>
<dbReference type="AlphaFoldDB" id="W9N6X9"/>
<feature type="compositionally biased region" description="Polar residues" evidence="1">
    <location>
        <begin position="49"/>
        <end position="73"/>
    </location>
</feature>